<feature type="transmembrane region" description="Helical" evidence="1">
    <location>
        <begin position="12"/>
        <end position="33"/>
    </location>
</feature>
<name>H8I7U4_METCZ</name>
<feature type="transmembrane region" description="Helical" evidence="1">
    <location>
        <begin position="140"/>
        <end position="162"/>
    </location>
</feature>
<dbReference type="AlphaFoldDB" id="H8I7U4"/>
<dbReference type="RefSeq" id="WP_014405767.1">
    <property type="nucleotide sequence ID" value="NC_017034.1"/>
</dbReference>
<dbReference type="KEGG" id="mez:Mtc_1173"/>
<keyword evidence="3" id="KW-1185">Reference proteome</keyword>
<sequence>MGYLSLLIDNIPLFFLLASLIIGCTTAFYAYLLQKLKNRYISYAIPLMIIVLWTLWVASQEYHGPTLDIVNCGYTLLYYPMIVVSILPLMDYFIKLDKRWAAAFIVATAVMFILLAYNGLKGEQAIVMPGTPLSYSLVQHIISLISRAVCVIAGYMAIIVAVKALECRNKRISTNN</sequence>
<evidence type="ECO:0000313" key="3">
    <source>
        <dbReference type="Proteomes" id="UP000005233"/>
    </source>
</evidence>
<reference evidence="2 3" key="1">
    <citation type="journal article" date="2012" name="J. Bacteriol.">
        <title>Complete genome sequence of a thermophilic methanogen, Methanocella conradii HZ254, isolated from Chinese rice field soil.</title>
        <authorList>
            <person name="Lu Z."/>
            <person name="Lu Y."/>
        </authorList>
    </citation>
    <scope>NUCLEOTIDE SEQUENCE [LARGE SCALE GENOMIC DNA]</scope>
    <source>
        <strain evidence="3">DSM 24694 / JCM 17849 / CGMCC 1.5162 / HZ254</strain>
    </source>
</reference>
<accession>H8I7U4</accession>
<keyword evidence="1" id="KW-0472">Membrane</keyword>
<keyword evidence="1" id="KW-1133">Transmembrane helix</keyword>
<proteinExistence type="predicted"/>
<protein>
    <submittedName>
        <fullName evidence="2">Uncharacterized protein</fullName>
    </submittedName>
</protein>
<feature type="transmembrane region" description="Helical" evidence="1">
    <location>
        <begin position="101"/>
        <end position="120"/>
    </location>
</feature>
<organism evidence="2 3">
    <name type="scientific">Methanocella conradii (strain DSM 24694 / JCM 17849 / CGMCC 1.5162 / HZ254)</name>
    <dbReference type="NCBI Taxonomy" id="1041930"/>
    <lineage>
        <taxon>Archaea</taxon>
        <taxon>Methanobacteriati</taxon>
        <taxon>Methanobacteriota</taxon>
        <taxon>Stenosarchaea group</taxon>
        <taxon>Methanomicrobia</taxon>
        <taxon>Methanocellales</taxon>
        <taxon>Methanocellaceae</taxon>
        <taxon>Methanocella</taxon>
    </lineage>
</organism>
<feature type="transmembrane region" description="Helical" evidence="1">
    <location>
        <begin position="76"/>
        <end position="94"/>
    </location>
</feature>
<evidence type="ECO:0000256" key="1">
    <source>
        <dbReference type="SAM" id="Phobius"/>
    </source>
</evidence>
<dbReference type="Proteomes" id="UP000005233">
    <property type="component" value="Chromosome"/>
</dbReference>
<evidence type="ECO:0000313" key="2">
    <source>
        <dbReference type="EMBL" id="AFC99929.1"/>
    </source>
</evidence>
<feature type="transmembrane region" description="Helical" evidence="1">
    <location>
        <begin position="40"/>
        <end position="56"/>
    </location>
</feature>
<dbReference type="GeneID" id="11971300"/>
<dbReference type="EMBL" id="CP003243">
    <property type="protein sequence ID" value="AFC99929.1"/>
    <property type="molecule type" value="Genomic_DNA"/>
</dbReference>
<dbReference type="STRING" id="1041930.Mtc_1173"/>
<keyword evidence="1" id="KW-0812">Transmembrane</keyword>
<dbReference type="HOGENOM" id="CLU_1521865_0_0_2"/>
<gene>
    <name evidence="2" type="ordered locus">Mtc_1173</name>
</gene>